<dbReference type="AlphaFoldDB" id="A0A8J8MKU6"/>
<dbReference type="SUPFAM" id="SSF50182">
    <property type="entry name" value="Sm-like ribonucleoproteins"/>
    <property type="match status" value="1"/>
</dbReference>
<dbReference type="InterPro" id="IPR010920">
    <property type="entry name" value="LSM_dom_sf"/>
</dbReference>
<dbReference type="InterPro" id="IPR006685">
    <property type="entry name" value="MscS_channel_2nd"/>
</dbReference>
<dbReference type="Pfam" id="PF00924">
    <property type="entry name" value="MS_channel_2nd"/>
    <property type="match status" value="1"/>
</dbReference>
<reference evidence="7" key="1">
    <citation type="submission" date="2020-07" db="EMBL/GenBank/DDBJ databases">
        <title>Vallitalea pronyensis genome.</title>
        <authorList>
            <person name="Postec A."/>
        </authorList>
    </citation>
    <scope>NUCLEOTIDE SEQUENCE</scope>
    <source>
        <strain evidence="7">FatNI3</strain>
    </source>
</reference>
<dbReference type="KEGG" id="vpy:HZI73_12995"/>
<evidence type="ECO:0000256" key="4">
    <source>
        <dbReference type="ARBA" id="ARBA00023136"/>
    </source>
</evidence>
<evidence type="ECO:0000256" key="3">
    <source>
        <dbReference type="ARBA" id="ARBA00022989"/>
    </source>
</evidence>
<proteinExistence type="predicted"/>
<evidence type="ECO:0000313" key="8">
    <source>
        <dbReference type="Proteomes" id="UP000683246"/>
    </source>
</evidence>
<evidence type="ECO:0000256" key="5">
    <source>
        <dbReference type="SAM" id="Phobius"/>
    </source>
</evidence>
<dbReference type="Proteomes" id="UP000683246">
    <property type="component" value="Chromosome"/>
</dbReference>
<protein>
    <submittedName>
        <fullName evidence="7">Mechanosensitive ion channel</fullName>
    </submittedName>
</protein>
<comment type="subcellular location">
    <subcellularLocation>
        <location evidence="1">Membrane</location>
    </subcellularLocation>
</comment>
<keyword evidence="2 5" id="KW-0812">Transmembrane</keyword>
<gene>
    <name evidence="7" type="ORF">HZI73_12995</name>
</gene>
<keyword evidence="8" id="KW-1185">Reference proteome</keyword>
<dbReference type="GO" id="GO:0008381">
    <property type="term" value="F:mechanosensitive monoatomic ion channel activity"/>
    <property type="evidence" value="ECO:0007669"/>
    <property type="project" value="InterPro"/>
</dbReference>
<feature type="transmembrane region" description="Helical" evidence="5">
    <location>
        <begin position="139"/>
        <end position="159"/>
    </location>
</feature>
<dbReference type="PANTHER" id="PTHR30414:SF0">
    <property type="entry name" value="MINICONDUCTANCE MECHANOSENSITIVE CHANNEL YBDG"/>
    <property type="match status" value="1"/>
</dbReference>
<feature type="transmembrane region" description="Helical" evidence="5">
    <location>
        <begin position="100"/>
        <end position="118"/>
    </location>
</feature>
<dbReference type="RefSeq" id="WP_212698649.1">
    <property type="nucleotide sequence ID" value="NZ_CP058649.1"/>
</dbReference>
<feature type="transmembrane region" description="Helical" evidence="5">
    <location>
        <begin position="71"/>
        <end position="88"/>
    </location>
</feature>
<dbReference type="Gene3D" id="2.30.30.60">
    <property type="match status" value="1"/>
</dbReference>
<dbReference type="GO" id="GO:0071470">
    <property type="term" value="P:cellular response to osmotic stress"/>
    <property type="evidence" value="ECO:0007669"/>
    <property type="project" value="InterPro"/>
</dbReference>
<dbReference type="GO" id="GO:0005886">
    <property type="term" value="C:plasma membrane"/>
    <property type="evidence" value="ECO:0007669"/>
    <property type="project" value="TreeGrafter"/>
</dbReference>
<keyword evidence="3 5" id="KW-1133">Transmembrane helix</keyword>
<sequence>MVDHIEKWLITEYQMGANMASGVSLAITIMGILLVCFIADIITKKIILTNIRKFVLKTENVIDEMLYDKKVFHNLAHIVPAIVVYFASEWFHSYSDMLQKIVYAYILFIVALTAFKLLDTVVEVYKTKEYSKSRPIKGIIQVVKIVLTIFIGVFMIAIFTQESTAWALLSSIGGMSAIIILIFKDSILGLVAGIQLSANNQLRIGDWIEMPKFGADGEVVDISLTNITVSNWDKTLTNIPAYKFIDESFKNWQGMSEAGGRRIKRSIYIDMTSIKFLDEDLLGRLMEVELLQHYLTHKQADIQAYNEEHNTSNKVNGRKLTNIGTFRAYVLEYLKTNGHIHQDYTLLVRQLASTDHGLPIEVYCFTNDTAWANYEGIMADIFDHLLAILDVFELRIYQNPTGSDFKKITY</sequence>
<evidence type="ECO:0000313" key="7">
    <source>
        <dbReference type="EMBL" id="QUI23148.1"/>
    </source>
</evidence>
<evidence type="ECO:0000256" key="1">
    <source>
        <dbReference type="ARBA" id="ARBA00004370"/>
    </source>
</evidence>
<name>A0A8J8MKU6_9FIRM</name>
<accession>A0A8J8MKU6</accession>
<evidence type="ECO:0000256" key="2">
    <source>
        <dbReference type="ARBA" id="ARBA00022692"/>
    </source>
</evidence>
<dbReference type="PANTHER" id="PTHR30414">
    <property type="entry name" value="MINICONDUCTANCE MECHANOSENSITIVE CHANNEL YBDG"/>
    <property type="match status" value="1"/>
</dbReference>
<feature type="transmembrane region" description="Helical" evidence="5">
    <location>
        <begin position="20"/>
        <end position="43"/>
    </location>
</feature>
<feature type="transmembrane region" description="Helical" evidence="5">
    <location>
        <begin position="165"/>
        <end position="183"/>
    </location>
</feature>
<feature type="domain" description="Mechanosensitive ion channel MscS" evidence="6">
    <location>
        <begin position="185"/>
        <end position="253"/>
    </location>
</feature>
<keyword evidence="4 5" id="KW-0472">Membrane</keyword>
<dbReference type="EMBL" id="CP058649">
    <property type="protein sequence ID" value="QUI23148.1"/>
    <property type="molecule type" value="Genomic_DNA"/>
</dbReference>
<organism evidence="7 8">
    <name type="scientific">Vallitalea pronyensis</name>
    <dbReference type="NCBI Taxonomy" id="1348613"/>
    <lineage>
        <taxon>Bacteria</taxon>
        <taxon>Bacillati</taxon>
        <taxon>Bacillota</taxon>
        <taxon>Clostridia</taxon>
        <taxon>Lachnospirales</taxon>
        <taxon>Vallitaleaceae</taxon>
        <taxon>Vallitalea</taxon>
    </lineage>
</organism>
<dbReference type="InterPro" id="IPR023408">
    <property type="entry name" value="MscS_beta-dom_sf"/>
</dbReference>
<evidence type="ECO:0000259" key="6">
    <source>
        <dbReference type="Pfam" id="PF00924"/>
    </source>
</evidence>
<dbReference type="InterPro" id="IPR030192">
    <property type="entry name" value="YbdG"/>
</dbReference>